<evidence type="ECO:0000313" key="3">
    <source>
        <dbReference type="Proteomes" id="UP000184529"/>
    </source>
</evidence>
<evidence type="ECO:0000313" key="2">
    <source>
        <dbReference type="EMBL" id="SHJ16247.1"/>
    </source>
</evidence>
<accession>A0A1M6H240</accession>
<protein>
    <submittedName>
        <fullName evidence="2">Uncharacterized protein</fullName>
    </submittedName>
</protein>
<keyword evidence="1" id="KW-1133">Transmembrane helix</keyword>
<proteinExistence type="predicted"/>
<dbReference type="Proteomes" id="UP000184529">
    <property type="component" value="Unassembled WGS sequence"/>
</dbReference>
<gene>
    <name evidence="2" type="ORF">SAMN02745219_01895</name>
</gene>
<keyword evidence="3" id="KW-1185">Reference proteome</keyword>
<dbReference type="RefSeq" id="WP_165613229.1">
    <property type="nucleotide sequence ID" value="NZ_FQZM01000021.1"/>
</dbReference>
<organism evidence="2 3">
    <name type="scientific">Desulfofundulus thermosubterraneus DSM 16057</name>
    <dbReference type="NCBI Taxonomy" id="1121432"/>
    <lineage>
        <taxon>Bacteria</taxon>
        <taxon>Bacillati</taxon>
        <taxon>Bacillota</taxon>
        <taxon>Clostridia</taxon>
        <taxon>Eubacteriales</taxon>
        <taxon>Peptococcaceae</taxon>
        <taxon>Desulfofundulus</taxon>
    </lineage>
</organism>
<evidence type="ECO:0000256" key="1">
    <source>
        <dbReference type="SAM" id="Phobius"/>
    </source>
</evidence>
<reference evidence="3" key="1">
    <citation type="submission" date="2016-11" db="EMBL/GenBank/DDBJ databases">
        <authorList>
            <person name="Varghese N."/>
            <person name="Submissions S."/>
        </authorList>
    </citation>
    <scope>NUCLEOTIDE SEQUENCE [LARGE SCALE GENOMIC DNA]</scope>
    <source>
        <strain evidence="3">DSM 16057</strain>
    </source>
</reference>
<dbReference type="STRING" id="1121432.SAMN02745219_01895"/>
<name>A0A1M6H240_9FIRM</name>
<sequence length="50" mass="5291">MRFLRDESGGTVEWLLCIIGGALLAAVIMKYLKPGVQGAAQNMGNALQGK</sequence>
<dbReference type="AlphaFoldDB" id="A0A1M6H240"/>
<dbReference type="EMBL" id="FQZM01000021">
    <property type="protein sequence ID" value="SHJ16247.1"/>
    <property type="molecule type" value="Genomic_DNA"/>
</dbReference>
<keyword evidence="1" id="KW-0472">Membrane</keyword>
<feature type="transmembrane region" description="Helical" evidence="1">
    <location>
        <begin position="12"/>
        <end position="32"/>
    </location>
</feature>
<keyword evidence="1" id="KW-0812">Transmembrane</keyword>